<dbReference type="InterPro" id="IPR001584">
    <property type="entry name" value="Integrase_cat-core"/>
</dbReference>
<dbReference type="SUPFAM" id="SSF53098">
    <property type="entry name" value="Ribonuclease H-like"/>
    <property type="match status" value="1"/>
</dbReference>
<evidence type="ECO:0000259" key="1">
    <source>
        <dbReference type="PROSITE" id="PS50994"/>
    </source>
</evidence>
<accession>A0A1M5RAB3</accession>
<evidence type="ECO:0000313" key="3">
    <source>
        <dbReference type="Proteomes" id="UP000189796"/>
    </source>
</evidence>
<dbReference type="GO" id="GO:0015074">
    <property type="term" value="P:DNA integration"/>
    <property type="evidence" value="ECO:0007669"/>
    <property type="project" value="InterPro"/>
</dbReference>
<dbReference type="InterPro" id="IPR050900">
    <property type="entry name" value="Transposase_IS3/IS150/IS904"/>
</dbReference>
<dbReference type="InterPro" id="IPR036397">
    <property type="entry name" value="RNaseH_sf"/>
</dbReference>
<dbReference type="Gene3D" id="3.30.420.10">
    <property type="entry name" value="Ribonuclease H-like superfamily/Ribonuclease H"/>
    <property type="match status" value="1"/>
</dbReference>
<protein>
    <submittedName>
        <fullName evidence="2">Integrase core domain-containing protein</fullName>
    </submittedName>
</protein>
<dbReference type="AlphaFoldDB" id="A0A1M5RAB3"/>
<dbReference type="PANTHER" id="PTHR46889:SF4">
    <property type="entry name" value="TRANSPOSASE INSO FOR INSERTION SEQUENCE ELEMENT IS911B-RELATED"/>
    <property type="match status" value="1"/>
</dbReference>
<dbReference type="OrthoDB" id="9813285at2"/>
<organism evidence="2 3">
    <name type="scientific">Bradyrhizobium erythrophlei</name>
    <dbReference type="NCBI Taxonomy" id="1437360"/>
    <lineage>
        <taxon>Bacteria</taxon>
        <taxon>Pseudomonadati</taxon>
        <taxon>Pseudomonadota</taxon>
        <taxon>Alphaproteobacteria</taxon>
        <taxon>Hyphomicrobiales</taxon>
        <taxon>Nitrobacteraceae</taxon>
        <taxon>Bradyrhizobium</taxon>
    </lineage>
</organism>
<evidence type="ECO:0000313" key="2">
    <source>
        <dbReference type="EMBL" id="SHH23191.1"/>
    </source>
</evidence>
<dbReference type="PANTHER" id="PTHR46889">
    <property type="entry name" value="TRANSPOSASE INSF FOR INSERTION SEQUENCE IS3B-RELATED"/>
    <property type="match status" value="1"/>
</dbReference>
<reference evidence="2 3" key="1">
    <citation type="submission" date="2016-11" db="EMBL/GenBank/DDBJ databases">
        <authorList>
            <person name="Jaros S."/>
            <person name="Januszkiewicz K."/>
            <person name="Wedrychowicz H."/>
        </authorList>
    </citation>
    <scope>NUCLEOTIDE SEQUENCE [LARGE SCALE GENOMIC DNA]</scope>
    <source>
        <strain evidence="2 3">GAS138</strain>
    </source>
</reference>
<feature type="domain" description="Integrase catalytic" evidence="1">
    <location>
        <begin position="147"/>
        <end position="319"/>
    </location>
</feature>
<dbReference type="Pfam" id="PF13683">
    <property type="entry name" value="rve_3"/>
    <property type="match status" value="1"/>
</dbReference>
<dbReference type="InterPro" id="IPR012337">
    <property type="entry name" value="RNaseH-like_sf"/>
</dbReference>
<name>A0A1M5RAB3_9BRAD</name>
<proteinExistence type="predicted"/>
<sequence>MREVCSLIWLALVGAFRSRVSLEAENTILRHQLNVLRRQSPKRPTFGMLDRLIFAGLYRLAPKVLGALAIVKPETVIKWHRAGFRSYWRWKSRRRGGRPTVAPEIRKLIREMSIANPLWGAPRIHGELLKLGVEIGQTSVAKYMVRRRHPPSQGWRTFIRNHADGIAAMDMFVVPTISFRLLYGLLIMGHGRRHILWFGVTAHPTAEWIANQVTEACGWEQAPCYLIRDRDGAYGEVFIRRLRSIGIRDRPTSPRSPWQNAYAERLIGSIRRECVDHVIVFSERQLRHLLLCYMKYYNGTRTHLSLEKNAPISRAVDRAGHILCRPILGGLHHRYARI</sequence>
<dbReference type="GO" id="GO:0003676">
    <property type="term" value="F:nucleic acid binding"/>
    <property type="evidence" value="ECO:0007669"/>
    <property type="project" value="InterPro"/>
</dbReference>
<dbReference type="PROSITE" id="PS50994">
    <property type="entry name" value="INTEGRASE"/>
    <property type="match status" value="1"/>
</dbReference>
<dbReference type="Proteomes" id="UP000189796">
    <property type="component" value="Chromosome I"/>
</dbReference>
<gene>
    <name evidence="2" type="ORF">SAMN05443248_4146</name>
</gene>
<dbReference type="EMBL" id="LT670817">
    <property type="protein sequence ID" value="SHH23191.1"/>
    <property type="molecule type" value="Genomic_DNA"/>
</dbReference>